<evidence type="ECO:0000313" key="3">
    <source>
        <dbReference type="EMBL" id="QDT14105.1"/>
    </source>
</evidence>
<dbReference type="KEGG" id="acaf:CA12_01730"/>
<sequence precursor="true">MSAFRPTLLAGLMAAAAAGLVCVPGAFDAASTAEANATNARRQYYSGWHYSAPSRYHYRVYHYKPTPTYTSYRRRYVVYYPTQPRYVYYYNPYSHRYLGRFDLEAEGEGKYSQLAEKDQKENLEEIPESAFPALDKMPVIPDAEDGERMAPLPEGLPEDEGEGSED</sequence>
<keyword evidence="4" id="KW-1185">Reference proteome</keyword>
<keyword evidence="2" id="KW-0732">Signal</keyword>
<feature type="region of interest" description="Disordered" evidence="1">
    <location>
        <begin position="142"/>
        <end position="166"/>
    </location>
</feature>
<name>A0A517P431_9PLAN</name>
<feature type="compositionally biased region" description="Acidic residues" evidence="1">
    <location>
        <begin position="156"/>
        <end position="166"/>
    </location>
</feature>
<gene>
    <name evidence="3" type="ORF">CA12_01730</name>
</gene>
<dbReference type="Proteomes" id="UP000318741">
    <property type="component" value="Chromosome"/>
</dbReference>
<evidence type="ECO:0008006" key="5">
    <source>
        <dbReference type="Google" id="ProtNLM"/>
    </source>
</evidence>
<feature type="chain" id="PRO_5021871719" description="Secreted protein" evidence="2">
    <location>
        <begin position="30"/>
        <end position="166"/>
    </location>
</feature>
<evidence type="ECO:0000256" key="1">
    <source>
        <dbReference type="SAM" id="MobiDB-lite"/>
    </source>
</evidence>
<dbReference type="AlphaFoldDB" id="A0A517P431"/>
<feature type="signal peptide" evidence="2">
    <location>
        <begin position="1"/>
        <end position="29"/>
    </location>
</feature>
<reference evidence="3 4" key="1">
    <citation type="submission" date="2019-02" db="EMBL/GenBank/DDBJ databases">
        <title>Deep-cultivation of Planctomycetes and their phenomic and genomic characterization uncovers novel biology.</title>
        <authorList>
            <person name="Wiegand S."/>
            <person name="Jogler M."/>
            <person name="Boedeker C."/>
            <person name="Pinto D."/>
            <person name="Vollmers J."/>
            <person name="Rivas-Marin E."/>
            <person name="Kohn T."/>
            <person name="Peeters S.H."/>
            <person name="Heuer A."/>
            <person name="Rast P."/>
            <person name="Oberbeckmann S."/>
            <person name="Bunk B."/>
            <person name="Jeske O."/>
            <person name="Meyerdierks A."/>
            <person name="Storesund J.E."/>
            <person name="Kallscheuer N."/>
            <person name="Luecker S."/>
            <person name="Lage O.M."/>
            <person name="Pohl T."/>
            <person name="Merkel B.J."/>
            <person name="Hornburger P."/>
            <person name="Mueller R.-W."/>
            <person name="Bruemmer F."/>
            <person name="Labrenz M."/>
            <person name="Spormann A.M."/>
            <person name="Op den Camp H."/>
            <person name="Overmann J."/>
            <person name="Amann R."/>
            <person name="Jetten M.S.M."/>
            <person name="Mascher T."/>
            <person name="Medema M.H."/>
            <person name="Devos D.P."/>
            <person name="Kaster A.-K."/>
            <person name="Ovreas L."/>
            <person name="Rohde M."/>
            <person name="Galperin M.Y."/>
            <person name="Jogler C."/>
        </authorList>
    </citation>
    <scope>NUCLEOTIDE SEQUENCE [LARGE SCALE GENOMIC DNA]</scope>
    <source>
        <strain evidence="3 4">CA12</strain>
    </source>
</reference>
<evidence type="ECO:0000256" key="2">
    <source>
        <dbReference type="SAM" id="SignalP"/>
    </source>
</evidence>
<dbReference type="EMBL" id="CP036265">
    <property type="protein sequence ID" value="QDT14105.1"/>
    <property type="molecule type" value="Genomic_DNA"/>
</dbReference>
<evidence type="ECO:0000313" key="4">
    <source>
        <dbReference type="Proteomes" id="UP000318741"/>
    </source>
</evidence>
<dbReference type="RefSeq" id="WP_145356708.1">
    <property type="nucleotide sequence ID" value="NZ_CP036265.1"/>
</dbReference>
<accession>A0A517P431</accession>
<organism evidence="3 4">
    <name type="scientific">Alienimonas californiensis</name>
    <dbReference type="NCBI Taxonomy" id="2527989"/>
    <lineage>
        <taxon>Bacteria</taxon>
        <taxon>Pseudomonadati</taxon>
        <taxon>Planctomycetota</taxon>
        <taxon>Planctomycetia</taxon>
        <taxon>Planctomycetales</taxon>
        <taxon>Planctomycetaceae</taxon>
        <taxon>Alienimonas</taxon>
    </lineage>
</organism>
<dbReference type="OrthoDB" id="275244at2"/>
<protein>
    <recommendedName>
        <fullName evidence="5">Secreted protein</fullName>
    </recommendedName>
</protein>
<proteinExistence type="predicted"/>